<organism evidence="1 2">
    <name type="scientific">Lactococcus petauri</name>
    <dbReference type="NCBI Taxonomy" id="1940789"/>
    <lineage>
        <taxon>Bacteria</taxon>
        <taxon>Bacillati</taxon>
        <taxon>Bacillota</taxon>
        <taxon>Bacilli</taxon>
        <taxon>Lactobacillales</taxon>
        <taxon>Streptococcaceae</taxon>
        <taxon>Lactococcus</taxon>
    </lineage>
</organism>
<dbReference type="RefSeq" id="WP_086583268.1">
    <property type="nucleotide sequence ID" value="NZ_MUIZ01000009.1"/>
</dbReference>
<evidence type="ECO:0000313" key="1">
    <source>
        <dbReference type="EMBL" id="OUK02870.1"/>
    </source>
</evidence>
<sequence length="106" mass="12796">MTQNKWNYGHYNIFQLLKENNFSTKDFLESKPLINFLEREKKFLEENSSPWLAEYILSLENTKREMENLNMEAYQKFLQEIILEFSKEEDTNLKKRVIRGLGISPK</sequence>
<comment type="caution">
    <text evidence="1">The sequence shown here is derived from an EMBL/GenBank/DDBJ whole genome shotgun (WGS) entry which is preliminary data.</text>
</comment>
<dbReference type="Proteomes" id="UP000194606">
    <property type="component" value="Unassembled WGS sequence"/>
</dbReference>
<proteinExistence type="predicted"/>
<evidence type="ECO:0000313" key="2">
    <source>
        <dbReference type="Proteomes" id="UP000194606"/>
    </source>
</evidence>
<accession>A0A252CAM1</accession>
<dbReference type="AlphaFoldDB" id="A0A252CAM1"/>
<gene>
    <name evidence="1" type="ORF">BZZ03_10575</name>
</gene>
<reference evidence="1 2" key="1">
    <citation type="submission" date="2017-02" db="EMBL/GenBank/DDBJ databases">
        <authorList>
            <person name="Peterson S.W."/>
        </authorList>
    </citation>
    <scope>NUCLEOTIDE SEQUENCE [LARGE SCALE GENOMIC DNA]</scope>
    <source>
        <strain evidence="1">159469</strain>
    </source>
</reference>
<name>A0A252CAM1_9LACT</name>
<protein>
    <submittedName>
        <fullName evidence="1">Uncharacterized protein</fullName>
    </submittedName>
</protein>
<dbReference type="EMBL" id="MUIZ01000009">
    <property type="protein sequence ID" value="OUK02870.1"/>
    <property type="molecule type" value="Genomic_DNA"/>
</dbReference>